<dbReference type="InterPro" id="IPR029063">
    <property type="entry name" value="SAM-dependent_MTases_sf"/>
</dbReference>
<sequence>MESGDGNKTGSRDVMCPICRSIQNHLWKKSDSSVIRPEDLAITDKRYGMTFEIRECECGFRFAPPSATDQLLELYKELDDPAYELGRESRLAQQSSLLQRLRELMPASTSLLDVGAANGMLVDLAGCAGLRSVGVEPSESLAAAARMRGLDVRTGTLPMKALESEKFDLVACVDVIEHVAEPLALLHACRTQLNPNGKLLIVTPDAASSAARILGKRWWHLRLAHVGYFTPSTLAYALNLAGFEVELQWRPGWSFEIGYLAERVGSYIPGASWLADRSRQTRLMGKTVPLNLFDSIAVVARLAH</sequence>
<evidence type="ECO:0000313" key="2">
    <source>
        <dbReference type="EMBL" id="CAB4372779.1"/>
    </source>
</evidence>
<gene>
    <name evidence="3" type="ORF">UFOPK1906_00787</name>
    <name evidence="4" type="ORF">UFOPK2624_00371</name>
    <name evidence="5" type="ORF">UFOPK3010_00955</name>
    <name evidence="1" type="ORF">UFOPK3331_01193</name>
    <name evidence="6" type="ORF">UFOPK3785_00115</name>
    <name evidence="2" type="ORF">UFOPK4201_01826</name>
    <name evidence="7" type="ORF">UFOPK4371_00639</name>
</gene>
<evidence type="ECO:0000313" key="5">
    <source>
        <dbReference type="EMBL" id="CAB4807675.1"/>
    </source>
</evidence>
<evidence type="ECO:0000313" key="1">
    <source>
        <dbReference type="EMBL" id="CAB4343157.1"/>
    </source>
</evidence>
<dbReference type="SUPFAM" id="SSF53335">
    <property type="entry name" value="S-adenosyl-L-methionine-dependent methyltransferases"/>
    <property type="match status" value="1"/>
</dbReference>
<reference evidence="7" key="1">
    <citation type="submission" date="2020-05" db="EMBL/GenBank/DDBJ databases">
        <authorList>
            <person name="Chiriac C."/>
            <person name="Salcher M."/>
            <person name="Ghai R."/>
            <person name="Kavagutti S V."/>
        </authorList>
    </citation>
    <scope>NUCLEOTIDE SEQUENCE</scope>
</reference>
<evidence type="ECO:0000313" key="4">
    <source>
        <dbReference type="EMBL" id="CAB4698030.1"/>
    </source>
</evidence>
<dbReference type="CDD" id="cd02440">
    <property type="entry name" value="AdoMet_MTases"/>
    <property type="match status" value="1"/>
</dbReference>
<dbReference type="AlphaFoldDB" id="A0A6J7VCD6"/>
<dbReference type="EMBL" id="CAEUNJ010000108">
    <property type="protein sequence ID" value="CAB4372779.1"/>
    <property type="molecule type" value="Genomic_DNA"/>
</dbReference>
<protein>
    <submittedName>
        <fullName evidence="7">Unannotated protein</fullName>
    </submittedName>
</protein>
<dbReference type="EMBL" id="CAEZVC010000038">
    <property type="protein sequence ID" value="CAB4621220.1"/>
    <property type="molecule type" value="Genomic_DNA"/>
</dbReference>
<dbReference type="PANTHER" id="PTHR43861">
    <property type="entry name" value="TRANS-ACONITATE 2-METHYLTRANSFERASE-RELATED"/>
    <property type="match status" value="1"/>
</dbReference>
<dbReference type="Pfam" id="PF13489">
    <property type="entry name" value="Methyltransf_23"/>
    <property type="match status" value="1"/>
</dbReference>
<dbReference type="EMBL" id="CAFAAM010000120">
    <property type="protein sequence ID" value="CAB4807675.1"/>
    <property type="molecule type" value="Genomic_DNA"/>
</dbReference>
<evidence type="ECO:0000313" key="7">
    <source>
        <dbReference type="EMBL" id="CAB5076050.1"/>
    </source>
</evidence>
<dbReference type="Gene3D" id="3.40.50.150">
    <property type="entry name" value="Vaccinia Virus protein VP39"/>
    <property type="match status" value="1"/>
</dbReference>
<accession>A0A6J7VCD6</accession>
<dbReference type="EMBL" id="CAESAL010000041">
    <property type="protein sequence ID" value="CAB4343157.1"/>
    <property type="molecule type" value="Genomic_DNA"/>
</dbReference>
<dbReference type="EMBL" id="CAFBNJ010000003">
    <property type="protein sequence ID" value="CAB4940005.1"/>
    <property type="molecule type" value="Genomic_DNA"/>
</dbReference>
<dbReference type="EMBL" id="CAFBRD010000024">
    <property type="protein sequence ID" value="CAB5076050.1"/>
    <property type="molecule type" value="Genomic_DNA"/>
</dbReference>
<evidence type="ECO:0000313" key="3">
    <source>
        <dbReference type="EMBL" id="CAB4621220.1"/>
    </source>
</evidence>
<dbReference type="EMBL" id="CAEZXY010000008">
    <property type="protein sequence ID" value="CAB4698030.1"/>
    <property type="molecule type" value="Genomic_DNA"/>
</dbReference>
<proteinExistence type="predicted"/>
<evidence type="ECO:0000313" key="6">
    <source>
        <dbReference type="EMBL" id="CAB4940005.1"/>
    </source>
</evidence>
<name>A0A6J7VCD6_9ZZZZ</name>
<organism evidence="7">
    <name type="scientific">freshwater metagenome</name>
    <dbReference type="NCBI Taxonomy" id="449393"/>
    <lineage>
        <taxon>unclassified sequences</taxon>
        <taxon>metagenomes</taxon>
        <taxon>ecological metagenomes</taxon>
    </lineage>
</organism>